<dbReference type="AlphaFoldDB" id="G3HLQ7"/>
<sequence length="51" mass="5611">MEVSGAKSYLNCWGLTQEVPEENFIMLPKYSSCDILVKKVAAFCPGPKESA</sequence>
<reference evidence="2" key="1">
    <citation type="journal article" date="2011" name="Nat. Biotechnol.">
        <title>The genomic sequence of the Chinese hamster ovary (CHO)-K1 cell line.</title>
        <authorList>
            <person name="Xu X."/>
            <person name="Nagarajan H."/>
            <person name="Lewis N.E."/>
            <person name="Pan S."/>
            <person name="Cai Z."/>
            <person name="Liu X."/>
            <person name="Chen W."/>
            <person name="Xie M."/>
            <person name="Wang W."/>
            <person name="Hammond S."/>
            <person name="Andersen M.R."/>
            <person name="Neff N."/>
            <person name="Passarelli B."/>
            <person name="Koh W."/>
            <person name="Fan H.C."/>
            <person name="Wang J."/>
            <person name="Gui Y."/>
            <person name="Lee K.H."/>
            <person name="Betenbaugh M.J."/>
            <person name="Quake S.R."/>
            <person name="Famili I."/>
            <person name="Palsson B.O."/>
            <person name="Wang J."/>
        </authorList>
    </citation>
    <scope>NUCLEOTIDE SEQUENCE [LARGE SCALE GENOMIC DNA]</scope>
    <source>
        <strain evidence="2">CHO K1 cell line</strain>
    </source>
</reference>
<organism evidence="1 2">
    <name type="scientific">Cricetulus griseus</name>
    <name type="common">Chinese hamster</name>
    <name type="synonym">Cricetulus barabensis griseus</name>
    <dbReference type="NCBI Taxonomy" id="10029"/>
    <lineage>
        <taxon>Eukaryota</taxon>
        <taxon>Metazoa</taxon>
        <taxon>Chordata</taxon>
        <taxon>Craniata</taxon>
        <taxon>Vertebrata</taxon>
        <taxon>Euteleostomi</taxon>
        <taxon>Mammalia</taxon>
        <taxon>Eutheria</taxon>
        <taxon>Euarchontoglires</taxon>
        <taxon>Glires</taxon>
        <taxon>Rodentia</taxon>
        <taxon>Myomorpha</taxon>
        <taxon>Muroidea</taxon>
        <taxon>Cricetidae</taxon>
        <taxon>Cricetinae</taxon>
        <taxon>Cricetulus</taxon>
    </lineage>
</organism>
<accession>G3HLQ7</accession>
<gene>
    <name evidence="1" type="ORF">I79_011649</name>
</gene>
<proteinExistence type="predicted"/>
<evidence type="ECO:0000313" key="2">
    <source>
        <dbReference type="Proteomes" id="UP000001075"/>
    </source>
</evidence>
<protein>
    <submittedName>
        <fullName evidence="1">Uncharacterized protein</fullName>
    </submittedName>
</protein>
<name>G3HLQ7_CRIGR</name>
<dbReference type="Proteomes" id="UP000001075">
    <property type="component" value="Unassembled WGS sequence"/>
</dbReference>
<dbReference type="InParanoid" id="G3HLQ7"/>
<dbReference type="EMBL" id="JH000497">
    <property type="protein sequence ID" value="EGV99656.1"/>
    <property type="molecule type" value="Genomic_DNA"/>
</dbReference>
<evidence type="ECO:0000313" key="1">
    <source>
        <dbReference type="EMBL" id="EGV99656.1"/>
    </source>
</evidence>